<name>A0A329SMG0_9STRA</name>
<dbReference type="AlphaFoldDB" id="A0A329SMG0"/>
<sequence>MPPQRGPTPVTCRLELPPRGRTAPRRALRAPNPFAERYNLVRALRDVSPLSSRYEEDRRDPNVITNDLDEAQSCQLYMEPSSQRSNRPVAQPLTLPSLRDYGFQPLDPAETVRRAALGHIHQVHHEKEPWKFLRIKTKSPDEPDFMLVLSNETIKQVARSLQRCDEPDNVGSAKEQRYLESDWDTFRDNPGCQLLMRYKDNVFQPELPEGLPEKRDIEHRIDVKDTNLTMYRQQ</sequence>
<dbReference type="VEuPathDB" id="FungiDB:PC110_g6879"/>
<reference evidence="2 3" key="1">
    <citation type="submission" date="2018-01" db="EMBL/GenBank/DDBJ databases">
        <title>Draft genome of the strawberry crown rot pathogen Phytophthora cactorum.</title>
        <authorList>
            <person name="Armitage A.D."/>
            <person name="Lysoe E."/>
            <person name="Nellist C.F."/>
            <person name="Harrison R.J."/>
            <person name="Brurberg M.B."/>
        </authorList>
    </citation>
    <scope>NUCLEOTIDE SEQUENCE [LARGE SCALE GENOMIC DNA]</scope>
    <source>
        <strain evidence="2 3">10300</strain>
    </source>
</reference>
<proteinExistence type="predicted"/>
<gene>
    <name evidence="2" type="ORF">PC110_g6879</name>
</gene>
<evidence type="ECO:0000256" key="1">
    <source>
        <dbReference type="SAM" id="MobiDB-lite"/>
    </source>
</evidence>
<dbReference type="Proteomes" id="UP000251314">
    <property type="component" value="Unassembled WGS sequence"/>
</dbReference>
<feature type="region of interest" description="Disordered" evidence="1">
    <location>
        <begin position="1"/>
        <end position="30"/>
    </location>
</feature>
<keyword evidence="3" id="KW-1185">Reference proteome</keyword>
<protein>
    <submittedName>
        <fullName evidence="2">Uncharacterized protein</fullName>
    </submittedName>
</protein>
<comment type="caution">
    <text evidence="2">The sequence shown here is derived from an EMBL/GenBank/DDBJ whole genome shotgun (WGS) entry which is preliminary data.</text>
</comment>
<dbReference type="OrthoDB" id="126776at2759"/>
<dbReference type="EMBL" id="MJFZ01000127">
    <property type="protein sequence ID" value="RAW36858.1"/>
    <property type="molecule type" value="Genomic_DNA"/>
</dbReference>
<organism evidence="2 3">
    <name type="scientific">Phytophthora cactorum</name>
    <dbReference type="NCBI Taxonomy" id="29920"/>
    <lineage>
        <taxon>Eukaryota</taxon>
        <taxon>Sar</taxon>
        <taxon>Stramenopiles</taxon>
        <taxon>Oomycota</taxon>
        <taxon>Peronosporomycetes</taxon>
        <taxon>Peronosporales</taxon>
        <taxon>Peronosporaceae</taxon>
        <taxon>Phytophthora</taxon>
    </lineage>
</organism>
<evidence type="ECO:0000313" key="3">
    <source>
        <dbReference type="Proteomes" id="UP000251314"/>
    </source>
</evidence>
<accession>A0A329SMG0</accession>
<evidence type="ECO:0000313" key="2">
    <source>
        <dbReference type="EMBL" id="RAW36858.1"/>
    </source>
</evidence>